<dbReference type="Gene3D" id="3.40.50.2000">
    <property type="entry name" value="Glycogen Phosphorylase B"/>
    <property type="match status" value="2"/>
</dbReference>
<sequence>MKELAILGIRGVPAAHGGFETFAEKLSLYLVEKGWRVTVYCQVDGKGEISTDTWKGVQRVNIPVSRGGAAGTVIFDWKATWHAARHHKLTLTLGYNTALFCTLLRIRGVVNLINMDGIEWQRDKWSGAERAWLYINERAGCWLGNHLIADHPKIEKHLQTRVSGRKITMIPYGAEEILSADVSLLEPLGVSPGGFALVIARPEPENSILEIVRAFSRKPRSRRLVVLGNFDTGNNPYHARVRQAASDEVVFPGAIYDKPVLAALRFYTLLYIHGHTVGGTNPSLVEALGAGSPVLAHDNGYNRWVAGEGAAFFADEDECADTMDGLLHDPDTTQRMRQASRDQFVRSFQWKSILQSYQNLFLASAP</sequence>
<dbReference type="RefSeq" id="WP_041069310.1">
    <property type="nucleotide sequence ID" value="NZ_AP012273.1"/>
</dbReference>
<dbReference type="KEGG" id="tbn:TBH_C2635"/>
<dbReference type="EMBL" id="AP012273">
    <property type="protein sequence ID" value="BAO45541.1"/>
    <property type="molecule type" value="Genomic_DNA"/>
</dbReference>
<dbReference type="GO" id="GO:0016757">
    <property type="term" value="F:glycosyltransferase activity"/>
    <property type="evidence" value="ECO:0007669"/>
    <property type="project" value="UniProtKB-KW"/>
</dbReference>
<evidence type="ECO:0000313" key="5">
    <source>
        <dbReference type="EMBL" id="BAO45541.1"/>
    </source>
</evidence>
<dbReference type="SUPFAM" id="SSF53756">
    <property type="entry name" value="UDP-Glycosyltransferase/glycogen phosphorylase"/>
    <property type="match status" value="1"/>
</dbReference>
<keyword evidence="2 5" id="KW-0808">Transferase</keyword>
<accession>A0A7U6GKV7</accession>
<evidence type="ECO:0000259" key="3">
    <source>
        <dbReference type="Pfam" id="PF09314"/>
    </source>
</evidence>
<dbReference type="OrthoDB" id="9792269at2"/>
<keyword evidence="1" id="KW-0328">Glycosyltransferase</keyword>
<dbReference type="InterPro" id="IPR055259">
    <property type="entry name" value="YkvP/CgeB_Glyco_trans-like"/>
</dbReference>
<organism evidence="5 6">
    <name type="scientific">Thiolapillus brandeum</name>
    <dbReference type="NCBI Taxonomy" id="1076588"/>
    <lineage>
        <taxon>Bacteria</taxon>
        <taxon>Pseudomonadati</taxon>
        <taxon>Pseudomonadota</taxon>
        <taxon>Gammaproteobacteria</taxon>
        <taxon>Chromatiales</taxon>
        <taxon>Sedimenticolaceae</taxon>
        <taxon>Thiolapillus</taxon>
    </lineage>
</organism>
<dbReference type="Proteomes" id="UP000031631">
    <property type="component" value="Chromosome"/>
</dbReference>
<evidence type="ECO:0000256" key="1">
    <source>
        <dbReference type="ARBA" id="ARBA00022676"/>
    </source>
</evidence>
<keyword evidence="6" id="KW-1185">Reference proteome</keyword>
<evidence type="ECO:0000313" key="6">
    <source>
        <dbReference type="Proteomes" id="UP000031631"/>
    </source>
</evidence>
<evidence type="ECO:0000259" key="4">
    <source>
        <dbReference type="Pfam" id="PF13524"/>
    </source>
</evidence>
<dbReference type="AlphaFoldDB" id="A0A7U6GKV7"/>
<evidence type="ECO:0000256" key="2">
    <source>
        <dbReference type="ARBA" id="ARBA00022679"/>
    </source>
</evidence>
<dbReference type="PANTHER" id="PTHR12526:SF510">
    <property type="entry name" value="D-INOSITOL 3-PHOSPHATE GLYCOSYLTRANSFERASE"/>
    <property type="match status" value="1"/>
</dbReference>
<gene>
    <name evidence="5" type="ORF">TBH_C2635</name>
</gene>
<dbReference type="InterPro" id="IPR015393">
    <property type="entry name" value="DUF1972"/>
</dbReference>
<proteinExistence type="predicted"/>
<reference evidence="5 6" key="1">
    <citation type="journal article" date="2014" name="PLoS ONE">
        <title>Physiological and genomic features of a novel sulfur-oxidizing gammaproteobacterium belonging to a previously uncultivated symbiotic lineage isolated from a hydrothermal vent.</title>
        <authorList>
            <person name="Nunoura T."/>
            <person name="Takaki Y."/>
            <person name="Kazama H."/>
            <person name="Kakuta J."/>
            <person name="Shimamura S."/>
            <person name="Makita H."/>
            <person name="Hirai M."/>
            <person name="Miyazaki M."/>
            <person name="Takai K."/>
        </authorList>
    </citation>
    <scope>NUCLEOTIDE SEQUENCE [LARGE SCALE GENOMIC DNA]</scope>
    <source>
        <strain evidence="5 6">Hiromi1</strain>
    </source>
</reference>
<dbReference type="Pfam" id="PF09314">
    <property type="entry name" value="DUF1972"/>
    <property type="match status" value="1"/>
</dbReference>
<protein>
    <submittedName>
        <fullName evidence="5">Glycosyl transferase family 1</fullName>
    </submittedName>
</protein>
<feature type="domain" description="Spore protein YkvP/CgeB glycosyl transferase-like" evidence="4">
    <location>
        <begin position="276"/>
        <end position="356"/>
    </location>
</feature>
<dbReference type="PANTHER" id="PTHR12526">
    <property type="entry name" value="GLYCOSYLTRANSFERASE"/>
    <property type="match status" value="1"/>
</dbReference>
<feature type="domain" description="DUF1972" evidence="3">
    <location>
        <begin position="1"/>
        <end position="175"/>
    </location>
</feature>
<dbReference type="Pfam" id="PF13524">
    <property type="entry name" value="Glyco_trans_1_2"/>
    <property type="match status" value="1"/>
</dbReference>
<name>A0A7U6GKV7_9GAMM</name>